<dbReference type="Proteomes" id="UP000770661">
    <property type="component" value="Unassembled WGS sequence"/>
</dbReference>
<dbReference type="OrthoDB" id="10248252at2759"/>
<protein>
    <submittedName>
        <fullName evidence="1">WD repeat-containing protein 92</fullName>
    </submittedName>
</protein>
<dbReference type="AlphaFoldDB" id="A0A8J5CTA0"/>
<dbReference type="InterPro" id="IPR015943">
    <property type="entry name" value="WD40/YVTN_repeat-like_dom_sf"/>
</dbReference>
<comment type="caution">
    <text evidence="1">The sequence shown here is derived from an EMBL/GenBank/DDBJ whole genome shotgun (WGS) entry which is preliminary data.</text>
</comment>
<evidence type="ECO:0000313" key="2">
    <source>
        <dbReference type="Proteomes" id="UP000770661"/>
    </source>
</evidence>
<sequence>MEKPQILVYVEKSLNYSAFDVKWVPKSAKVVALGSHARGTGALQDSLPDDRSQDTSIPDLIVTMAKRHILIDPAQPSTSD</sequence>
<organism evidence="1 2">
    <name type="scientific">Chionoecetes opilio</name>
    <name type="common">Atlantic snow crab</name>
    <name type="synonym">Cancer opilio</name>
    <dbReference type="NCBI Taxonomy" id="41210"/>
    <lineage>
        <taxon>Eukaryota</taxon>
        <taxon>Metazoa</taxon>
        <taxon>Ecdysozoa</taxon>
        <taxon>Arthropoda</taxon>
        <taxon>Crustacea</taxon>
        <taxon>Multicrustacea</taxon>
        <taxon>Malacostraca</taxon>
        <taxon>Eumalacostraca</taxon>
        <taxon>Eucarida</taxon>
        <taxon>Decapoda</taxon>
        <taxon>Pleocyemata</taxon>
        <taxon>Brachyura</taxon>
        <taxon>Eubrachyura</taxon>
        <taxon>Majoidea</taxon>
        <taxon>Majidae</taxon>
        <taxon>Chionoecetes</taxon>
    </lineage>
</organism>
<name>A0A8J5CTA0_CHIOP</name>
<evidence type="ECO:0000313" key="1">
    <source>
        <dbReference type="EMBL" id="KAG0719955.1"/>
    </source>
</evidence>
<proteinExistence type="predicted"/>
<gene>
    <name evidence="1" type="primary">Wdr92_1</name>
    <name evidence="1" type="ORF">GWK47_049426</name>
</gene>
<accession>A0A8J5CTA0</accession>
<dbReference type="Gene3D" id="2.130.10.10">
    <property type="entry name" value="YVTN repeat-like/Quinoprotein amine dehydrogenase"/>
    <property type="match status" value="1"/>
</dbReference>
<dbReference type="EMBL" id="JACEEZ010013586">
    <property type="protein sequence ID" value="KAG0719955.1"/>
    <property type="molecule type" value="Genomic_DNA"/>
</dbReference>
<reference evidence="1" key="1">
    <citation type="submission" date="2020-07" db="EMBL/GenBank/DDBJ databases">
        <title>The High-quality genome of the commercially important snow crab, Chionoecetes opilio.</title>
        <authorList>
            <person name="Jeong J.-H."/>
            <person name="Ryu S."/>
        </authorList>
    </citation>
    <scope>NUCLEOTIDE SEQUENCE</scope>
    <source>
        <strain evidence="1">MADBK_172401_WGS</strain>
        <tissue evidence="1">Digestive gland</tissue>
    </source>
</reference>
<keyword evidence="2" id="KW-1185">Reference proteome</keyword>